<gene>
    <name evidence="1" type="ORF">AVEN_268268_1</name>
</gene>
<dbReference type="EMBL" id="BGPR01000137">
    <property type="protein sequence ID" value="GBL98179.1"/>
    <property type="molecule type" value="Genomic_DNA"/>
</dbReference>
<reference evidence="1 2" key="1">
    <citation type="journal article" date="2019" name="Sci. Rep.">
        <title>Orb-weaving spider Araneus ventricosus genome elucidates the spidroin gene catalogue.</title>
        <authorList>
            <person name="Kono N."/>
            <person name="Nakamura H."/>
            <person name="Ohtoshi R."/>
            <person name="Moran D.A.P."/>
            <person name="Shinohara A."/>
            <person name="Yoshida Y."/>
            <person name="Fujiwara M."/>
            <person name="Mori M."/>
            <person name="Tomita M."/>
            <person name="Arakawa K."/>
        </authorList>
    </citation>
    <scope>NUCLEOTIDE SEQUENCE [LARGE SCALE GENOMIC DNA]</scope>
</reference>
<dbReference type="AlphaFoldDB" id="A0A4Y2C238"/>
<comment type="caution">
    <text evidence="1">The sequence shown here is derived from an EMBL/GenBank/DDBJ whole genome shotgun (WGS) entry which is preliminary data.</text>
</comment>
<protein>
    <submittedName>
        <fullName evidence="1">Uncharacterized protein</fullName>
    </submittedName>
</protein>
<evidence type="ECO:0000313" key="1">
    <source>
        <dbReference type="EMBL" id="GBL98179.1"/>
    </source>
</evidence>
<keyword evidence="2" id="KW-1185">Reference proteome</keyword>
<accession>A0A4Y2C238</accession>
<evidence type="ECO:0000313" key="2">
    <source>
        <dbReference type="Proteomes" id="UP000499080"/>
    </source>
</evidence>
<dbReference type="Proteomes" id="UP000499080">
    <property type="component" value="Unassembled WGS sequence"/>
</dbReference>
<proteinExistence type="predicted"/>
<dbReference type="OrthoDB" id="7696245at2759"/>
<sequence>MGAKYKGTSWNMSIVFPYTWSDLSWFLLSVPNERSRPQLWTIGISDSSEARNRRMENNQACLHSVMEVGRFITKHKSIFRNHICKNSSIDANLISCKNVKMVFMEFYPDFDLRRYNTPTSRTGGCCNICRKMIEPSKSRYLHLSVANS</sequence>
<organism evidence="1 2">
    <name type="scientific">Araneus ventricosus</name>
    <name type="common">Orbweaver spider</name>
    <name type="synonym">Epeira ventricosa</name>
    <dbReference type="NCBI Taxonomy" id="182803"/>
    <lineage>
        <taxon>Eukaryota</taxon>
        <taxon>Metazoa</taxon>
        <taxon>Ecdysozoa</taxon>
        <taxon>Arthropoda</taxon>
        <taxon>Chelicerata</taxon>
        <taxon>Arachnida</taxon>
        <taxon>Araneae</taxon>
        <taxon>Araneomorphae</taxon>
        <taxon>Entelegynae</taxon>
        <taxon>Araneoidea</taxon>
        <taxon>Araneidae</taxon>
        <taxon>Araneus</taxon>
    </lineage>
</organism>
<name>A0A4Y2C238_ARAVE</name>